<keyword evidence="10" id="KW-1185">Reference proteome</keyword>
<evidence type="ECO:0000256" key="5">
    <source>
        <dbReference type="ARBA" id="ARBA00022989"/>
    </source>
</evidence>
<sequence length="386" mass="42705">MLANLLRAVRNNPRIEAHQTETIPQPATQSIQPGTSVTSDRIVRLASNLSSDRLGTLKRMLLEDRGYVAPDIVTKRLFDSVLDTNTGLVVLPGGELESSASHIASYYVDTRQPNLAQQVRKAAQTEIKERAIHVFHRSCGAYGHFLLDGLCALALSRQMVRSEGLKIIVPKFLPRRVQEVLVELGFPPEQLIVTEGKVLVRDMSLSNMLTGVNSFKPRQDIISCLREFTDAKRNATPSRRIYLTREGAYSPRTARNEVEVVSEFQAHGFELVSPAYLSFREQIDLFSQAKVIAGNHGSAFANMVFSPPCAQIIDLMPEHWVGYWGDTGYAERWLLNLTAACDHNYTVILSPSEMSGGPCLPNAPSELAAIKSTTDLDAVRSVLTTL</sequence>
<proteinExistence type="predicted"/>
<evidence type="ECO:0000256" key="6">
    <source>
        <dbReference type="ARBA" id="ARBA00023136"/>
    </source>
</evidence>
<name>A0A7X0FCS8_9HYPH</name>
<dbReference type="InterPro" id="IPR049625">
    <property type="entry name" value="Glyco_transf_61_cat"/>
</dbReference>
<evidence type="ECO:0000313" key="9">
    <source>
        <dbReference type="EMBL" id="MBB6357340.1"/>
    </source>
</evidence>
<evidence type="ECO:0000259" key="8">
    <source>
        <dbReference type="Pfam" id="PF04577"/>
    </source>
</evidence>
<feature type="domain" description="Glycosyltransferase 61 catalytic" evidence="8">
    <location>
        <begin position="142"/>
        <end position="313"/>
    </location>
</feature>
<dbReference type="EMBL" id="JACHOU010000023">
    <property type="protein sequence ID" value="MBB6357340.1"/>
    <property type="molecule type" value="Genomic_DNA"/>
</dbReference>
<evidence type="ECO:0000256" key="2">
    <source>
        <dbReference type="ARBA" id="ARBA00022676"/>
    </source>
</evidence>
<evidence type="ECO:0000256" key="7">
    <source>
        <dbReference type="ARBA" id="ARBA00023180"/>
    </source>
</evidence>
<evidence type="ECO:0000256" key="3">
    <source>
        <dbReference type="ARBA" id="ARBA00022679"/>
    </source>
</evidence>
<accession>A0A7X0FCS8</accession>
<dbReference type="PANTHER" id="PTHR20961:SF38">
    <property type="entry name" value="PROTEIN O-LINKED-MANNOSE BETA-1,4-N-ACETYLGLUCOSAMINYLTRANSFERASE 2"/>
    <property type="match status" value="1"/>
</dbReference>
<dbReference type="Pfam" id="PF04577">
    <property type="entry name" value="Glyco_transf_61"/>
    <property type="match status" value="1"/>
</dbReference>
<evidence type="ECO:0000256" key="4">
    <source>
        <dbReference type="ARBA" id="ARBA00022692"/>
    </source>
</evidence>
<evidence type="ECO:0000256" key="1">
    <source>
        <dbReference type="ARBA" id="ARBA00004167"/>
    </source>
</evidence>
<keyword evidence="2" id="KW-0328">Glycosyltransferase</keyword>
<keyword evidence="7" id="KW-0325">Glycoprotein</keyword>
<dbReference type="Proteomes" id="UP000536262">
    <property type="component" value="Unassembled WGS sequence"/>
</dbReference>
<dbReference type="InterPro" id="IPR007657">
    <property type="entry name" value="Glycosyltransferase_61"/>
</dbReference>
<dbReference type="PANTHER" id="PTHR20961">
    <property type="entry name" value="GLYCOSYLTRANSFERASE"/>
    <property type="match status" value="1"/>
</dbReference>
<dbReference type="GO" id="GO:0016020">
    <property type="term" value="C:membrane"/>
    <property type="evidence" value="ECO:0007669"/>
    <property type="project" value="UniProtKB-SubCell"/>
</dbReference>
<keyword evidence="4" id="KW-0812">Transmembrane</keyword>
<keyword evidence="6" id="KW-0472">Membrane</keyword>
<keyword evidence="5" id="KW-1133">Transmembrane helix</keyword>
<dbReference type="RefSeq" id="WP_082496488.1">
    <property type="nucleotide sequence ID" value="NZ_BAABEG010000001.1"/>
</dbReference>
<dbReference type="AlphaFoldDB" id="A0A7X0FCS8"/>
<evidence type="ECO:0000313" key="10">
    <source>
        <dbReference type="Proteomes" id="UP000536262"/>
    </source>
</evidence>
<comment type="caution">
    <text evidence="9">The sequence shown here is derived from an EMBL/GenBank/DDBJ whole genome shotgun (WGS) entry which is preliminary data.</text>
</comment>
<dbReference type="GO" id="GO:0016757">
    <property type="term" value="F:glycosyltransferase activity"/>
    <property type="evidence" value="ECO:0007669"/>
    <property type="project" value="UniProtKB-KW"/>
</dbReference>
<organism evidence="9 10">
    <name type="scientific">Aminobacter aganoensis</name>
    <dbReference type="NCBI Taxonomy" id="83264"/>
    <lineage>
        <taxon>Bacteria</taxon>
        <taxon>Pseudomonadati</taxon>
        <taxon>Pseudomonadota</taxon>
        <taxon>Alphaproteobacteria</taxon>
        <taxon>Hyphomicrobiales</taxon>
        <taxon>Phyllobacteriaceae</taxon>
        <taxon>Aminobacter</taxon>
    </lineage>
</organism>
<gene>
    <name evidence="9" type="ORF">GGR00_005162</name>
</gene>
<reference evidence="9 10" key="1">
    <citation type="submission" date="2020-08" db="EMBL/GenBank/DDBJ databases">
        <title>Genomic Encyclopedia of Type Strains, Phase IV (KMG-IV): sequencing the most valuable type-strain genomes for metagenomic binning, comparative biology and taxonomic classification.</title>
        <authorList>
            <person name="Goeker M."/>
        </authorList>
    </citation>
    <scope>NUCLEOTIDE SEQUENCE [LARGE SCALE GENOMIC DNA]</scope>
    <source>
        <strain evidence="9 10">DSM 7051</strain>
    </source>
</reference>
<protein>
    <submittedName>
        <fullName evidence="9">Capsular polysaccharide biosynthesis protein</fullName>
    </submittedName>
</protein>
<keyword evidence="3" id="KW-0808">Transferase</keyword>
<comment type="subcellular location">
    <subcellularLocation>
        <location evidence="1">Membrane</location>
        <topology evidence="1">Single-pass membrane protein</topology>
    </subcellularLocation>
</comment>